<dbReference type="InterPro" id="IPR001789">
    <property type="entry name" value="Sig_transdc_resp-reg_receiver"/>
</dbReference>
<dbReference type="InterPro" id="IPR046947">
    <property type="entry name" value="LytR-like"/>
</dbReference>
<dbReference type="Proteomes" id="UP001501758">
    <property type="component" value="Unassembled WGS sequence"/>
</dbReference>
<feature type="modified residue" description="4-aspartylphosphate" evidence="1">
    <location>
        <position position="54"/>
    </location>
</feature>
<evidence type="ECO:0000259" key="3">
    <source>
        <dbReference type="PROSITE" id="PS50930"/>
    </source>
</evidence>
<accession>A0ABP3UBN2</accession>
<keyword evidence="1" id="KW-0597">Phosphoprotein</keyword>
<evidence type="ECO:0000259" key="2">
    <source>
        <dbReference type="PROSITE" id="PS50110"/>
    </source>
</evidence>
<feature type="domain" description="Response regulatory" evidence="2">
    <location>
        <begin position="3"/>
        <end position="114"/>
    </location>
</feature>
<keyword evidence="5" id="KW-1185">Reference proteome</keyword>
<dbReference type="SMART" id="SM00448">
    <property type="entry name" value="REC"/>
    <property type="match status" value="1"/>
</dbReference>
<evidence type="ECO:0000313" key="5">
    <source>
        <dbReference type="Proteomes" id="UP001501758"/>
    </source>
</evidence>
<dbReference type="EMBL" id="BAAAGE010000003">
    <property type="protein sequence ID" value="GAA0725255.1"/>
    <property type="molecule type" value="Genomic_DNA"/>
</dbReference>
<name>A0ABP3UBN2_9FLAO</name>
<dbReference type="PROSITE" id="PS50930">
    <property type="entry name" value="HTH_LYTTR"/>
    <property type="match status" value="1"/>
</dbReference>
<comment type="caution">
    <text evidence="4">The sequence shown here is derived from an EMBL/GenBank/DDBJ whole genome shotgun (WGS) entry which is preliminary data.</text>
</comment>
<dbReference type="InterPro" id="IPR007492">
    <property type="entry name" value="LytTR_DNA-bd_dom"/>
</dbReference>
<keyword evidence="4" id="KW-0238">DNA-binding</keyword>
<dbReference type="Pfam" id="PF00072">
    <property type="entry name" value="Response_reg"/>
    <property type="match status" value="1"/>
</dbReference>
<dbReference type="Gene3D" id="2.40.50.1020">
    <property type="entry name" value="LytTr DNA-binding domain"/>
    <property type="match status" value="1"/>
</dbReference>
<dbReference type="GO" id="GO:0003677">
    <property type="term" value="F:DNA binding"/>
    <property type="evidence" value="ECO:0007669"/>
    <property type="project" value="UniProtKB-KW"/>
</dbReference>
<dbReference type="PROSITE" id="PS50110">
    <property type="entry name" value="RESPONSE_REGULATORY"/>
    <property type="match status" value="1"/>
</dbReference>
<dbReference type="PANTHER" id="PTHR37299:SF1">
    <property type="entry name" value="STAGE 0 SPORULATION PROTEIN A HOMOLOG"/>
    <property type="match status" value="1"/>
</dbReference>
<dbReference type="SUPFAM" id="SSF52172">
    <property type="entry name" value="CheY-like"/>
    <property type="match status" value="1"/>
</dbReference>
<dbReference type="RefSeq" id="WP_343913152.1">
    <property type="nucleotide sequence ID" value="NZ_BAAAGE010000003.1"/>
</dbReference>
<dbReference type="Pfam" id="PF04397">
    <property type="entry name" value="LytTR"/>
    <property type="match status" value="1"/>
</dbReference>
<reference evidence="5" key="1">
    <citation type="journal article" date="2019" name="Int. J. Syst. Evol. Microbiol.">
        <title>The Global Catalogue of Microorganisms (GCM) 10K type strain sequencing project: providing services to taxonomists for standard genome sequencing and annotation.</title>
        <authorList>
            <consortium name="The Broad Institute Genomics Platform"/>
            <consortium name="The Broad Institute Genome Sequencing Center for Infectious Disease"/>
            <person name="Wu L."/>
            <person name="Ma J."/>
        </authorList>
    </citation>
    <scope>NUCLEOTIDE SEQUENCE [LARGE SCALE GENOMIC DNA]</scope>
    <source>
        <strain evidence="5">JCM 15974</strain>
    </source>
</reference>
<dbReference type="PANTHER" id="PTHR37299">
    <property type="entry name" value="TRANSCRIPTIONAL REGULATOR-RELATED"/>
    <property type="match status" value="1"/>
</dbReference>
<feature type="domain" description="HTH LytTR-type" evidence="3">
    <location>
        <begin position="132"/>
        <end position="229"/>
    </location>
</feature>
<sequence>MIRYMILDDEPIAHRIIEGFANKLPMLHNVGSAYNAFEALSLLEENKTDLLFLDINMPELSGFEFLKTLSRPPKIIVTSAYKEFALEGYELDVVDYLLKPFAFERFIKAVNKVILLEKNEIPVESSERNQYIFIKSGKKQIKISLYDILFIEAAGNYCKVFLENQIILTLYKISTFEKELPDNFLRVHHSFIVSKEKIQIIEGNQIKITDHNIPIGQTYRSTVNKMLSR</sequence>
<evidence type="ECO:0000313" key="4">
    <source>
        <dbReference type="EMBL" id="GAA0725255.1"/>
    </source>
</evidence>
<protein>
    <submittedName>
        <fullName evidence="4">LytTR family DNA-binding domain-containing protein</fullName>
    </submittedName>
</protein>
<proteinExistence type="predicted"/>
<evidence type="ECO:0000256" key="1">
    <source>
        <dbReference type="PROSITE-ProRule" id="PRU00169"/>
    </source>
</evidence>
<organism evidence="4 5">
    <name type="scientific">Aquimarina litoralis</name>
    <dbReference type="NCBI Taxonomy" id="584605"/>
    <lineage>
        <taxon>Bacteria</taxon>
        <taxon>Pseudomonadati</taxon>
        <taxon>Bacteroidota</taxon>
        <taxon>Flavobacteriia</taxon>
        <taxon>Flavobacteriales</taxon>
        <taxon>Flavobacteriaceae</taxon>
        <taxon>Aquimarina</taxon>
    </lineage>
</organism>
<dbReference type="InterPro" id="IPR011006">
    <property type="entry name" value="CheY-like_superfamily"/>
</dbReference>
<dbReference type="Gene3D" id="3.40.50.2300">
    <property type="match status" value="1"/>
</dbReference>
<dbReference type="SMART" id="SM00850">
    <property type="entry name" value="LytTR"/>
    <property type="match status" value="1"/>
</dbReference>
<gene>
    <name evidence="4" type="ORF">GCM10009430_30610</name>
</gene>